<dbReference type="GO" id="GO:0000049">
    <property type="term" value="F:tRNA binding"/>
    <property type="evidence" value="ECO:0007669"/>
    <property type="project" value="TreeGrafter"/>
</dbReference>
<evidence type="ECO:0000256" key="2">
    <source>
        <dbReference type="ARBA" id="ARBA00007663"/>
    </source>
</evidence>
<dbReference type="PANTHER" id="PTHR17490">
    <property type="entry name" value="SUA5"/>
    <property type="match status" value="1"/>
</dbReference>
<keyword evidence="8" id="KW-0547">Nucleotide-binding</keyword>
<dbReference type="PROSITE" id="PS51163">
    <property type="entry name" value="YRDC"/>
    <property type="match status" value="1"/>
</dbReference>
<dbReference type="GO" id="GO:0003725">
    <property type="term" value="F:double-stranded RNA binding"/>
    <property type="evidence" value="ECO:0007669"/>
    <property type="project" value="InterPro"/>
</dbReference>
<keyword evidence="4" id="KW-0963">Cytoplasm</keyword>
<evidence type="ECO:0000256" key="1">
    <source>
        <dbReference type="ARBA" id="ARBA00004496"/>
    </source>
</evidence>
<protein>
    <recommendedName>
        <fullName evidence="10">L-threonylcarbamoyladenylate synthase</fullName>
        <ecNumber evidence="3">2.7.7.87</ecNumber>
    </recommendedName>
    <alternativeName>
        <fullName evidence="10">L-threonylcarbamoyladenylate synthase</fullName>
    </alternativeName>
</protein>
<keyword evidence="7" id="KW-0548">Nucleotidyltransferase</keyword>
<sequence length="189" mass="20994">MTEEIKTASEAIKNGEVILYPTDTVWGMGCDVRNQQAVNKILSIKKRPASQPLVVMIAEIGQLYDYVQKVPDIAWDIVEYAEKPLTVIYPKGKNVAPNLLASDGSIAVQLNRDEFCQKLIQKCGRAITFTSACQHLQPKPATLPDVEIDIVNAVDHVVNLPVVDKTKNTVRLSTIIRLELNGQIAFLRK</sequence>
<dbReference type="GO" id="GO:0005524">
    <property type="term" value="F:ATP binding"/>
    <property type="evidence" value="ECO:0007669"/>
    <property type="project" value="UniProtKB-KW"/>
</dbReference>
<keyword evidence="6" id="KW-0819">tRNA processing</keyword>
<name>A0A6C0GKU7_9BACT</name>
<dbReference type="Pfam" id="PF01300">
    <property type="entry name" value="Sua5_yciO_yrdC"/>
    <property type="match status" value="1"/>
</dbReference>
<comment type="subcellular location">
    <subcellularLocation>
        <location evidence="1">Cytoplasm</location>
    </subcellularLocation>
</comment>
<dbReference type="InterPro" id="IPR006070">
    <property type="entry name" value="Sua5-like_dom"/>
</dbReference>
<dbReference type="Proteomes" id="UP000480178">
    <property type="component" value="Chromosome"/>
</dbReference>
<evidence type="ECO:0000256" key="7">
    <source>
        <dbReference type="ARBA" id="ARBA00022695"/>
    </source>
</evidence>
<dbReference type="InterPro" id="IPR050156">
    <property type="entry name" value="TC-AMP_synthase_SUA5"/>
</dbReference>
<feature type="domain" description="YrdC-like" evidence="12">
    <location>
        <begin position="2"/>
        <end position="189"/>
    </location>
</feature>
<keyword evidence="5" id="KW-0808">Transferase</keyword>
<dbReference type="PANTHER" id="PTHR17490:SF16">
    <property type="entry name" value="THREONYLCARBAMOYL-AMP SYNTHASE"/>
    <property type="match status" value="1"/>
</dbReference>
<evidence type="ECO:0000256" key="3">
    <source>
        <dbReference type="ARBA" id="ARBA00012584"/>
    </source>
</evidence>
<dbReference type="GO" id="GO:0006450">
    <property type="term" value="P:regulation of translational fidelity"/>
    <property type="evidence" value="ECO:0007669"/>
    <property type="project" value="TreeGrafter"/>
</dbReference>
<dbReference type="RefSeq" id="WP_162444649.1">
    <property type="nucleotide sequence ID" value="NZ_CP048222.1"/>
</dbReference>
<evidence type="ECO:0000256" key="9">
    <source>
        <dbReference type="ARBA" id="ARBA00022840"/>
    </source>
</evidence>
<evidence type="ECO:0000256" key="5">
    <source>
        <dbReference type="ARBA" id="ARBA00022679"/>
    </source>
</evidence>
<evidence type="ECO:0000256" key="6">
    <source>
        <dbReference type="ARBA" id="ARBA00022694"/>
    </source>
</evidence>
<evidence type="ECO:0000256" key="4">
    <source>
        <dbReference type="ARBA" id="ARBA00022490"/>
    </source>
</evidence>
<dbReference type="GO" id="GO:0005737">
    <property type="term" value="C:cytoplasm"/>
    <property type="evidence" value="ECO:0007669"/>
    <property type="project" value="UniProtKB-SubCell"/>
</dbReference>
<dbReference type="AlphaFoldDB" id="A0A6C0GKU7"/>
<accession>A0A6C0GKU7</accession>
<dbReference type="EMBL" id="CP048222">
    <property type="protein sequence ID" value="QHT68638.1"/>
    <property type="molecule type" value="Genomic_DNA"/>
</dbReference>
<comment type="similarity">
    <text evidence="2">Belongs to the SUA5 family.</text>
</comment>
<keyword evidence="14" id="KW-1185">Reference proteome</keyword>
<evidence type="ECO:0000256" key="11">
    <source>
        <dbReference type="ARBA" id="ARBA00048366"/>
    </source>
</evidence>
<evidence type="ECO:0000313" key="14">
    <source>
        <dbReference type="Proteomes" id="UP000480178"/>
    </source>
</evidence>
<dbReference type="KEGG" id="rhoz:GXP67_19300"/>
<evidence type="ECO:0000313" key="13">
    <source>
        <dbReference type="EMBL" id="QHT68638.1"/>
    </source>
</evidence>
<reference evidence="13 14" key="1">
    <citation type="submission" date="2020-01" db="EMBL/GenBank/DDBJ databases">
        <authorList>
            <person name="Kim M.K."/>
        </authorList>
    </citation>
    <scope>NUCLEOTIDE SEQUENCE [LARGE SCALE GENOMIC DNA]</scope>
    <source>
        <strain evidence="13 14">172606-1</strain>
    </source>
</reference>
<evidence type="ECO:0000256" key="8">
    <source>
        <dbReference type="ARBA" id="ARBA00022741"/>
    </source>
</evidence>
<dbReference type="SUPFAM" id="SSF55821">
    <property type="entry name" value="YrdC/RibB"/>
    <property type="match status" value="1"/>
</dbReference>
<dbReference type="GO" id="GO:0008033">
    <property type="term" value="P:tRNA processing"/>
    <property type="evidence" value="ECO:0007669"/>
    <property type="project" value="UniProtKB-KW"/>
</dbReference>
<comment type="catalytic activity">
    <reaction evidence="11">
        <text>L-threonine + hydrogencarbonate + ATP = L-threonylcarbamoyladenylate + diphosphate + H2O</text>
        <dbReference type="Rhea" id="RHEA:36407"/>
        <dbReference type="ChEBI" id="CHEBI:15377"/>
        <dbReference type="ChEBI" id="CHEBI:17544"/>
        <dbReference type="ChEBI" id="CHEBI:30616"/>
        <dbReference type="ChEBI" id="CHEBI:33019"/>
        <dbReference type="ChEBI" id="CHEBI:57926"/>
        <dbReference type="ChEBI" id="CHEBI:73682"/>
        <dbReference type="EC" id="2.7.7.87"/>
    </reaction>
</comment>
<dbReference type="GO" id="GO:0061710">
    <property type="term" value="F:L-threonylcarbamoyladenylate synthase"/>
    <property type="evidence" value="ECO:0007669"/>
    <property type="project" value="UniProtKB-EC"/>
</dbReference>
<evidence type="ECO:0000259" key="12">
    <source>
        <dbReference type="PROSITE" id="PS51163"/>
    </source>
</evidence>
<organism evidence="13 14">
    <name type="scientific">Rhodocytophaga rosea</name>
    <dbReference type="NCBI Taxonomy" id="2704465"/>
    <lineage>
        <taxon>Bacteria</taxon>
        <taxon>Pseudomonadati</taxon>
        <taxon>Bacteroidota</taxon>
        <taxon>Cytophagia</taxon>
        <taxon>Cytophagales</taxon>
        <taxon>Rhodocytophagaceae</taxon>
        <taxon>Rhodocytophaga</taxon>
    </lineage>
</organism>
<keyword evidence="9" id="KW-0067">ATP-binding</keyword>
<dbReference type="EC" id="2.7.7.87" evidence="3"/>
<dbReference type="InterPro" id="IPR017945">
    <property type="entry name" value="DHBP_synth_RibB-like_a/b_dom"/>
</dbReference>
<evidence type="ECO:0000256" key="10">
    <source>
        <dbReference type="ARBA" id="ARBA00029774"/>
    </source>
</evidence>
<dbReference type="Gene3D" id="3.90.870.10">
    <property type="entry name" value="DHBP synthase"/>
    <property type="match status" value="1"/>
</dbReference>
<proteinExistence type="inferred from homology"/>
<gene>
    <name evidence="13" type="ORF">GXP67_19300</name>
</gene>